<reference evidence="14" key="1">
    <citation type="submission" date="2016-12" db="EMBL/GenBank/DDBJ databases">
        <title>Complete Genome Sequence of Beggiatoa leptomitiformis D-401.</title>
        <authorList>
            <person name="Fomenkov A."/>
            <person name="Vincze T."/>
            <person name="Grabovich M."/>
            <person name="Anton B.P."/>
            <person name="Dubinina G."/>
            <person name="Orlova M."/>
            <person name="Belousova E."/>
            <person name="Roberts R.J."/>
        </authorList>
    </citation>
    <scope>NUCLEOTIDE SEQUENCE [LARGE SCALE GENOMIC DNA]</scope>
    <source>
        <strain evidence="14">D-401</strain>
    </source>
</reference>
<evidence type="ECO:0000256" key="11">
    <source>
        <dbReference type="ARBA" id="ARBA00023204"/>
    </source>
</evidence>
<dbReference type="RefSeq" id="WP_062152310.1">
    <property type="nucleotide sequence ID" value="NZ_CP012373.2"/>
</dbReference>
<dbReference type="Pfam" id="PF03167">
    <property type="entry name" value="UDG"/>
    <property type="match status" value="1"/>
</dbReference>
<dbReference type="SMART" id="SM00987">
    <property type="entry name" value="UreE_C"/>
    <property type="match status" value="1"/>
</dbReference>
<evidence type="ECO:0000256" key="6">
    <source>
        <dbReference type="ARBA" id="ARBA00022723"/>
    </source>
</evidence>
<comment type="similarity">
    <text evidence="2">Belongs to the uracil-DNA glycosylase (UDG) superfamily. Type 4 (UDGa) family.</text>
</comment>
<evidence type="ECO:0000256" key="1">
    <source>
        <dbReference type="ARBA" id="ARBA00001400"/>
    </source>
</evidence>
<dbReference type="STRING" id="288004.AL038_09675"/>
<dbReference type="AlphaFoldDB" id="A0A2N9YHC1"/>
<dbReference type="InterPro" id="IPR051536">
    <property type="entry name" value="UDG_Type-4/5"/>
</dbReference>
<dbReference type="SUPFAM" id="SSF52141">
    <property type="entry name" value="Uracil-DNA glycosylase-like"/>
    <property type="match status" value="1"/>
</dbReference>
<dbReference type="Proteomes" id="UP000234271">
    <property type="component" value="Chromosome"/>
</dbReference>
<evidence type="ECO:0000256" key="9">
    <source>
        <dbReference type="ARBA" id="ARBA00023004"/>
    </source>
</evidence>
<evidence type="ECO:0000256" key="2">
    <source>
        <dbReference type="ARBA" id="ARBA00006521"/>
    </source>
</evidence>
<dbReference type="EMBL" id="CP018889">
    <property type="protein sequence ID" value="AUI69799.1"/>
    <property type="molecule type" value="Genomic_DNA"/>
</dbReference>
<dbReference type="InterPro" id="IPR005122">
    <property type="entry name" value="Uracil-DNA_glycosylase-like"/>
</dbReference>
<dbReference type="SMART" id="SM00986">
    <property type="entry name" value="UDG"/>
    <property type="match status" value="1"/>
</dbReference>
<dbReference type="CDD" id="cd10030">
    <property type="entry name" value="UDG-F4_TTUDGA_SPO1dp_like"/>
    <property type="match status" value="1"/>
</dbReference>
<evidence type="ECO:0000256" key="8">
    <source>
        <dbReference type="ARBA" id="ARBA00022801"/>
    </source>
</evidence>
<dbReference type="GO" id="GO:0006281">
    <property type="term" value="P:DNA repair"/>
    <property type="evidence" value="ECO:0007669"/>
    <property type="project" value="UniProtKB-KW"/>
</dbReference>
<dbReference type="OrthoDB" id="5290748at2"/>
<proteinExistence type="inferred from homology"/>
<keyword evidence="10" id="KW-0411">Iron-sulfur</keyword>
<feature type="domain" description="Uracil-DNA glycosylase-like" evidence="12">
    <location>
        <begin position="121"/>
        <end position="269"/>
    </location>
</feature>
<dbReference type="Gene3D" id="3.40.470.10">
    <property type="entry name" value="Uracil-DNA glycosylase-like domain"/>
    <property type="match status" value="1"/>
</dbReference>
<keyword evidence="14" id="KW-1185">Reference proteome</keyword>
<dbReference type="InterPro" id="IPR005273">
    <property type="entry name" value="Ura-DNA_glyco_family4"/>
</dbReference>
<comment type="catalytic activity">
    <reaction evidence="1">
        <text>Hydrolyzes single-stranded DNA or mismatched double-stranded DNA and polynucleotides, releasing free uracil.</text>
        <dbReference type="EC" id="3.2.2.27"/>
    </reaction>
</comment>
<gene>
    <name evidence="13" type="ORF">BLE401_14595</name>
</gene>
<keyword evidence="8" id="KW-0378">Hydrolase</keyword>
<evidence type="ECO:0000256" key="3">
    <source>
        <dbReference type="ARBA" id="ARBA00012030"/>
    </source>
</evidence>
<evidence type="ECO:0000256" key="7">
    <source>
        <dbReference type="ARBA" id="ARBA00022763"/>
    </source>
</evidence>
<keyword evidence="11" id="KW-0234">DNA repair</keyword>
<evidence type="ECO:0000313" key="14">
    <source>
        <dbReference type="Proteomes" id="UP000234271"/>
    </source>
</evidence>
<evidence type="ECO:0000256" key="4">
    <source>
        <dbReference type="ARBA" id="ARBA00019403"/>
    </source>
</evidence>
<dbReference type="NCBIfam" id="TIGR00758">
    <property type="entry name" value="UDG_fam4"/>
    <property type="match status" value="1"/>
</dbReference>
<dbReference type="PANTHER" id="PTHR33693">
    <property type="entry name" value="TYPE-5 URACIL-DNA GLYCOSYLASE"/>
    <property type="match status" value="1"/>
</dbReference>
<keyword evidence="6" id="KW-0479">Metal-binding</keyword>
<dbReference type="InterPro" id="IPR036895">
    <property type="entry name" value="Uracil-DNA_glycosylase-like_sf"/>
</dbReference>
<dbReference type="GO" id="GO:0004844">
    <property type="term" value="F:uracil DNA N-glycosylase activity"/>
    <property type="evidence" value="ECO:0007669"/>
    <property type="project" value="UniProtKB-EC"/>
</dbReference>
<accession>A0A2N9YHC1</accession>
<name>A0A2N9YHC1_9GAMM</name>
<dbReference type="KEGG" id="blep:AL038_09675"/>
<keyword evidence="7" id="KW-0227">DNA damage</keyword>
<evidence type="ECO:0000256" key="10">
    <source>
        <dbReference type="ARBA" id="ARBA00023014"/>
    </source>
</evidence>
<dbReference type="GO" id="GO:0051539">
    <property type="term" value="F:4 iron, 4 sulfur cluster binding"/>
    <property type="evidence" value="ECO:0007669"/>
    <property type="project" value="UniProtKB-KW"/>
</dbReference>
<evidence type="ECO:0000313" key="13">
    <source>
        <dbReference type="EMBL" id="AUI69799.1"/>
    </source>
</evidence>
<dbReference type="PANTHER" id="PTHR33693:SF1">
    <property type="entry name" value="TYPE-4 URACIL-DNA GLYCOSYLASE"/>
    <property type="match status" value="1"/>
</dbReference>
<keyword evidence="9" id="KW-0408">Iron</keyword>
<keyword evidence="5" id="KW-0004">4Fe-4S</keyword>
<organism evidence="13 14">
    <name type="scientific">Beggiatoa leptomitoformis</name>
    <dbReference type="NCBI Taxonomy" id="288004"/>
    <lineage>
        <taxon>Bacteria</taxon>
        <taxon>Pseudomonadati</taxon>
        <taxon>Pseudomonadota</taxon>
        <taxon>Gammaproteobacteria</taxon>
        <taxon>Thiotrichales</taxon>
        <taxon>Thiotrichaceae</taxon>
        <taxon>Beggiatoa</taxon>
    </lineage>
</organism>
<sequence>MNSVNPAARLHYLKAMGIQQWVRRSLPVLDAEELPTETITPPSVNTANLQTHLQSLRQGLRNNDKPTVIQKEIPAIVETNALNFIDREVQVLANLDWIALEHRVTACTACRLHQSRTQTVFGAGNQQADWLLIGEAPGADEDLQGEPFVGKAGQLLTQILTALQLPRTQVYIANVLKCRPPDNRNPAPDELACCTPFLDRQIALIQPKIIIALGAFAAQHLLNTNKPIGELRGKQHSYAKTGIPLIATYHPAYLLRSPSQKTKVWNDFQVACQIFANLQP</sequence>
<evidence type="ECO:0000256" key="5">
    <source>
        <dbReference type="ARBA" id="ARBA00022485"/>
    </source>
</evidence>
<protein>
    <recommendedName>
        <fullName evidence="4">Type-4 uracil-DNA glycosylase</fullName>
        <ecNumber evidence="3">3.2.2.27</ecNumber>
    </recommendedName>
</protein>
<evidence type="ECO:0000259" key="12">
    <source>
        <dbReference type="SMART" id="SM00986"/>
    </source>
</evidence>
<dbReference type="EC" id="3.2.2.27" evidence="3"/>
<dbReference type="GO" id="GO:0046872">
    <property type="term" value="F:metal ion binding"/>
    <property type="evidence" value="ECO:0007669"/>
    <property type="project" value="UniProtKB-KW"/>
</dbReference>